<dbReference type="RefSeq" id="WP_109802981.1">
    <property type="nucleotide sequence ID" value="NZ_QGKS01000256.1"/>
</dbReference>
<keyword evidence="2" id="KW-0472">Membrane</keyword>
<proteinExistence type="predicted"/>
<reference evidence="4 5" key="1">
    <citation type="submission" date="2018-05" db="EMBL/GenBank/DDBJ databases">
        <title>Micromonosporas from Atacama Desert.</title>
        <authorList>
            <person name="Carro L."/>
            <person name="Golinska P."/>
            <person name="Klenk H.-P."/>
            <person name="Goodfellow M."/>
        </authorList>
    </citation>
    <scope>NUCLEOTIDE SEQUENCE [LARGE SCALE GENOMIC DNA]</scope>
    <source>
        <strain evidence="4 5">4G51</strain>
    </source>
</reference>
<feature type="domain" description="DUF7144" evidence="3">
    <location>
        <begin position="19"/>
        <end position="130"/>
    </location>
</feature>
<feature type="transmembrane region" description="Helical" evidence="2">
    <location>
        <begin position="59"/>
        <end position="79"/>
    </location>
</feature>
<keyword evidence="2" id="KW-0812">Transmembrane</keyword>
<feature type="region of interest" description="Disordered" evidence="1">
    <location>
        <begin position="132"/>
        <end position="167"/>
    </location>
</feature>
<evidence type="ECO:0000256" key="1">
    <source>
        <dbReference type="SAM" id="MobiDB-lite"/>
    </source>
</evidence>
<feature type="transmembrane region" description="Helical" evidence="2">
    <location>
        <begin position="18"/>
        <end position="39"/>
    </location>
</feature>
<protein>
    <recommendedName>
        <fullName evidence="3">DUF7144 domain-containing protein</fullName>
    </recommendedName>
</protein>
<dbReference type="EMBL" id="QGKS01000256">
    <property type="protein sequence ID" value="PWR13709.1"/>
    <property type="molecule type" value="Genomic_DNA"/>
</dbReference>
<comment type="caution">
    <text evidence="4">The sequence shown here is derived from an EMBL/GenBank/DDBJ whole genome shotgun (WGS) entry which is preliminary data.</text>
</comment>
<keyword evidence="2" id="KW-1133">Transmembrane helix</keyword>
<feature type="compositionally biased region" description="Pro residues" evidence="1">
    <location>
        <begin position="156"/>
        <end position="167"/>
    </location>
</feature>
<name>A0A317DG22_9ACTN</name>
<feature type="transmembrane region" description="Helical" evidence="2">
    <location>
        <begin position="109"/>
        <end position="126"/>
    </location>
</feature>
<evidence type="ECO:0000259" key="3">
    <source>
        <dbReference type="Pfam" id="PF23636"/>
    </source>
</evidence>
<dbReference type="Pfam" id="PF23636">
    <property type="entry name" value="DUF7144"/>
    <property type="match status" value="1"/>
</dbReference>
<evidence type="ECO:0000256" key="2">
    <source>
        <dbReference type="SAM" id="Phobius"/>
    </source>
</evidence>
<dbReference type="AlphaFoldDB" id="A0A317DG22"/>
<evidence type="ECO:0000313" key="4">
    <source>
        <dbReference type="EMBL" id="PWR13709.1"/>
    </source>
</evidence>
<organism evidence="4 5">
    <name type="scientific">Micromonospora sicca</name>
    <dbReference type="NCBI Taxonomy" id="2202420"/>
    <lineage>
        <taxon>Bacteria</taxon>
        <taxon>Bacillati</taxon>
        <taxon>Actinomycetota</taxon>
        <taxon>Actinomycetes</taxon>
        <taxon>Micromonosporales</taxon>
        <taxon>Micromonosporaceae</taxon>
        <taxon>Micromonospora</taxon>
    </lineage>
</organism>
<dbReference type="InterPro" id="IPR055568">
    <property type="entry name" value="DUF7144"/>
</dbReference>
<gene>
    <name evidence="4" type="ORF">DKT69_19620</name>
</gene>
<evidence type="ECO:0000313" key="5">
    <source>
        <dbReference type="Proteomes" id="UP000246050"/>
    </source>
</evidence>
<accession>A0A317DG22</accession>
<dbReference type="Proteomes" id="UP000246050">
    <property type="component" value="Unassembled WGS sequence"/>
</dbReference>
<feature type="transmembrane region" description="Helical" evidence="2">
    <location>
        <begin position="86"/>
        <end position="103"/>
    </location>
</feature>
<sequence>MRFTWAGDSGAAGAGRPLLASGLLAGAGLVDVLSVWPYTARNLFTVETGQGVYQVNITGWAWLHVAVGAAVTLAGLLALTGRRGTVPLAVCSATAAIGIDLLFLPYAPIQAVLVVALDLAAVRLLLRHRRAVPGRTPTPPGPDRLSAPRRPGRSSPGPPPGSPTTPG</sequence>